<protein>
    <submittedName>
        <fullName evidence="1">19411_t:CDS:1</fullName>
    </submittedName>
</protein>
<sequence length="141" mass="16436">MNSYEDASKSDFQLCDFIEKFKKWTSIHNIYSLKKIIENIENNKILHKILVDSLELLADSSIFKYYSIEVISELELHLHTLVSLIELGKFAEIYFLSTEVNEQGFNKVFKPQFDKFNSLSKLTTSPELVNSNDNKIYKDGK</sequence>
<comment type="caution">
    <text evidence="1">The sequence shown here is derived from an EMBL/GenBank/DDBJ whole genome shotgun (WGS) entry which is preliminary data.</text>
</comment>
<proteinExistence type="predicted"/>
<keyword evidence="2" id="KW-1185">Reference proteome</keyword>
<reference evidence="1" key="1">
    <citation type="submission" date="2021-06" db="EMBL/GenBank/DDBJ databases">
        <authorList>
            <person name="Kallberg Y."/>
            <person name="Tangrot J."/>
            <person name="Rosling A."/>
        </authorList>
    </citation>
    <scope>NUCLEOTIDE SEQUENCE</scope>
    <source>
        <strain evidence="1">MA453B</strain>
    </source>
</reference>
<accession>A0A9N9JBW0</accession>
<organism evidence="1 2">
    <name type="scientific">Dentiscutata erythropus</name>
    <dbReference type="NCBI Taxonomy" id="1348616"/>
    <lineage>
        <taxon>Eukaryota</taxon>
        <taxon>Fungi</taxon>
        <taxon>Fungi incertae sedis</taxon>
        <taxon>Mucoromycota</taxon>
        <taxon>Glomeromycotina</taxon>
        <taxon>Glomeromycetes</taxon>
        <taxon>Diversisporales</taxon>
        <taxon>Gigasporaceae</taxon>
        <taxon>Dentiscutata</taxon>
    </lineage>
</organism>
<dbReference type="AlphaFoldDB" id="A0A9N9JBW0"/>
<gene>
    <name evidence="1" type="ORF">DERYTH_LOCUS18994</name>
</gene>
<dbReference type="EMBL" id="CAJVPY010020108">
    <property type="protein sequence ID" value="CAG8774239.1"/>
    <property type="molecule type" value="Genomic_DNA"/>
</dbReference>
<evidence type="ECO:0000313" key="1">
    <source>
        <dbReference type="EMBL" id="CAG8774239.1"/>
    </source>
</evidence>
<name>A0A9N9JBW0_9GLOM</name>
<dbReference type="OrthoDB" id="2435388at2759"/>
<evidence type="ECO:0000313" key="2">
    <source>
        <dbReference type="Proteomes" id="UP000789405"/>
    </source>
</evidence>
<dbReference type="Proteomes" id="UP000789405">
    <property type="component" value="Unassembled WGS sequence"/>
</dbReference>
<feature type="non-terminal residue" evidence="1">
    <location>
        <position position="141"/>
    </location>
</feature>